<sequence length="141" mass="15785">MSILGLAHQQVEILDKVIKVLNMGAHTGTFAMSAMIQRPHHITMLIKRSNHMRVATGVLAIPMHQHDHTSECCLSFPDRIGEFDIAGSEECAFHGNSFLDHRPPTTDHRRRVYQPTTNDQRPMETNEKAEGGGRAAAENDF</sequence>
<accession>A0A6J4NER8</accession>
<protein>
    <submittedName>
        <fullName evidence="2">Uncharacterized protein</fullName>
    </submittedName>
</protein>
<feature type="region of interest" description="Disordered" evidence="1">
    <location>
        <begin position="97"/>
        <end position="141"/>
    </location>
</feature>
<evidence type="ECO:0000313" key="2">
    <source>
        <dbReference type="EMBL" id="CAA9386028.1"/>
    </source>
</evidence>
<name>A0A6J4NER8_9CHLR</name>
<organism evidence="2">
    <name type="scientific">uncultured Chloroflexia bacterium</name>
    <dbReference type="NCBI Taxonomy" id="1672391"/>
    <lineage>
        <taxon>Bacteria</taxon>
        <taxon>Bacillati</taxon>
        <taxon>Chloroflexota</taxon>
        <taxon>Chloroflexia</taxon>
        <taxon>environmental samples</taxon>
    </lineage>
</organism>
<dbReference type="EMBL" id="CADCTR010003178">
    <property type="protein sequence ID" value="CAA9386028.1"/>
    <property type="molecule type" value="Genomic_DNA"/>
</dbReference>
<dbReference type="AlphaFoldDB" id="A0A6J4NER8"/>
<feature type="compositionally biased region" description="Basic and acidic residues" evidence="1">
    <location>
        <begin position="121"/>
        <end position="131"/>
    </location>
</feature>
<evidence type="ECO:0000256" key="1">
    <source>
        <dbReference type="SAM" id="MobiDB-lite"/>
    </source>
</evidence>
<reference evidence="2" key="1">
    <citation type="submission" date="2020-02" db="EMBL/GenBank/DDBJ databases">
        <authorList>
            <person name="Meier V. D."/>
        </authorList>
    </citation>
    <scope>NUCLEOTIDE SEQUENCE</scope>
    <source>
        <strain evidence="2">AVDCRST_MAG93</strain>
    </source>
</reference>
<gene>
    <name evidence="2" type="ORF">AVDCRST_MAG93-9460</name>
</gene>
<proteinExistence type="predicted"/>